<dbReference type="RefSeq" id="WP_066667542.1">
    <property type="nucleotide sequence ID" value="NZ_LYVF01000118.1"/>
</dbReference>
<dbReference type="EMBL" id="LYVF01000118">
    <property type="protein sequence ID" value="OAT82953.1"/>
    <property type="molecule type" value="Genomic_DNA"/>
</dbReference>
<feature type="compositionally biased region" description="Low complexity" evidence="1">
    <location>
        <begin position="59"/>
        <end position="92"/>
    </location>
</feature>
<dbReference type="AlphaFoldDB" id="A0A1B7LFP3"/>
<evidence type="ECO:0000313" key="2">
    <source>
        <dbReference type="EMBL" id="OAT82953.1"/>
    </source>
</evidence>
<gene>
    <name evidence="2" type="ORF">A6M21_08320</name>
</gene>
<evidence type="ECO:0000256" key="1">
    <source>
        <dbReference type="SAM" id="MobiDB-lite"/>
    </source>
</evidence>
<reference evidence="2 3" key="1">
    <citation type="submission" date="2016-04" db="EMBL/GenBank/DDBJ databases">
        <authorList>
            <person name="Evans L.H."/>
            <person name="Alamgir A."/>
            <person name="Owens N."/>
            <person name="Weber N.D."/>
            <person name="Virtaneva K."/>
            <person name="Barbian K."/>
            <person name="Babar A."/>
            <person name="Rosenke K."/>
        </authorList>
    </citation>
    <scope>NUCLEOTIDE SEQUENCE [LARGE SCALE GENOMIC DNA]</scope>
    <source>
        <strain evidence="2 3">LMa1</strain>
    </source>
</reference>
<feature type="compositionally biased region" description="Gly residues" evidence="1">
    <location>
        <begin position="110"/>
        <end position="120"/>
    </location>
</feature>
<keyword evidence="3" id="KW-1185">Reference proteome</keyword>
<comment type="caution">
    <text evidence="2">The sequence shown here is derived from an EMBL/GenBank/DDBJ whole genome shotgun (WGS) entry which is preliminary data.</text>
</comment>
<proteinExistence type="predicted"/>
<sequence>MSGNSESGSLEGTLFHLLNTGAGQQMEPGNLLLLVSMVNLMGLVNLIGHRLGVDVMSAPPVGPDAAAPSGGGRSAAPAVPPNLAGLLGSLLGPPGGARNKETSAGTENASGGGAGENGRK</sequence>
<dbReference type="STRING" id="1838280.A6M21_08320"/>
<organism evidence="2 3">
    <name type="scientific">Desulfotomaculum copahuensis</name>
    <dbReference type="NCBI Taxonomy" id="1838280"/>
    <lineage>
        <taxon>Bacteria</taxon>
        <taxon>Bacillati</taxon>
        <taxon>Bacillota</taxon>
        <taxon>Clostridia</taxon>
        <taxon>Eubacteriales</taxon>
        <taxon>Desulfotomaculaceae</taxon>
        <taxon>Desulfotomaculum</taxon>
    </lineage>
</organism>
<evidence type="ECO:0000313" key="3">
    <source>
        <dbReference type="Proteomes" id="UP000078532"/>
    </source>
</evidence>
<name>A0A1B7LFP3_9FIRM</name>
<dbReference type="Proteomes" id="UP000078532">
    <property type="component" value="Unassembled WGS sequence"/>
</dbReference>
<feature type="region of interest" description="Disordered" evidence="1">
    <location>
        <begin position="59"/>
        <end position="120"/>
    </location>
</feature>
<accession>A0A1B7LFP3</accession>
<protein>
    <submittedName>
        <fullName evidence="2">Uncharacterized protein</fullName>
    </submittedName>
</protein>